<proteinExistence type="predicted"/>
<evidence type="ECO:0000313" key="1">
    <source>
        <dbReference type="EMBL" id="CAG8509592.1"/>
    </source>
</evidence>
<dbReference type="EMBL" id="CAJVPW010002598">
    <property type="protein sequence ID" value="CAG8509592.1"/>
    <property type="molecule type" value="Genomic_DNA"/>
</dbReference>
<reference evidence="1" key="1">
    <citation type="submission" date="2021-06" db="EMBL/GenBank/DDBJ databases">
        <authorList>
            <person name="Kallberg Y."/>
            <person name="Tangrot J."/>
            <person name="Rosling A."/>
        </authorList>
    </citation>
    <scope>NUCLEOTIDE SEQUENCE</scope>
    <source>
        <strain evidence="1">28 12/20/2015</strain>
    </source>
</reference>
<comment type="caution">
    <text evidence="1">The sequence shown here is derived from an EMBL/GenBank/DDBJ whole genome shotgun (WGS) entry which is preliminary data.</text>
</comment>
<dbReference type="Proteomes" id="UP000789366">
    <property type="component" value="Unassembled WGS sequence"/>
</dbReference>
<sequence length="233" mass="26836">MTTKEMQPMDIDDMQNTDTLGTNFDVLKSGVGKLAEITQLFVPLISSVFIIVLEAVKIYENAKHNKNICASLLMRDNIARTNVEILQLQPRICDHKAFYQFVKVLKKMKDFMNDVSNFMDDIYFTITISNEQQRKLNQENLNRDIKEIKQFLETIAEGVTDMKSHINTVINEVQIINKNVDHLIHDPINNMINLKAVKINSKELDDLPNTETKKSIVKKLYRGNNVACKFQTS</sequence>
<name>A0ACA9L579_9GLOM</name>
<accession>A0ACA9L579</accession>
<protein>
    <submittedName>
        <fullName evidence="1">1015_t:CDS:1</fullName>
    </submittedName>
</protein>
<keyword evidence="2" id="KW-1185">Reference proteome</keyword>
<organism evidence="1 2">
    <name type="scientific">Cetraspora pellucida</name>
    <dbReference type="NCBI Taxonomy" id="1433469"/>
    <lineage>
        <taxon>Eukaryota</taxon>
        <taxon>Fungi</taxon>
        <taxon>Fungi incertae sedis</taxon>
        <taxon>Mucoromycota</taxon>
        <taxon>Glomeromycotina</taxon>
        <taxon>Glomeromycetes</taxon>
        <taxon>Diversisporales</taxon>
        <taxon>Gigasporaceae</taxon>
        <taxon>Cetraspora</taxon>
    </lineage>
</organism>
<gene>
    <name evidence="1" type="ORF">SPELUC_LOCUS3413</name>
</gene>
<evidence type="ECO:0000313" key="2">
    <source>
        <dbReference type="Proteomes" id="UP000789366"/>
    </source>
</evidence>